<evidence type="ECO:0000256" key="6">
    <source>
        <dbReference type="ARBA" id="ARBA00022781"/>
    </source>
</evidence>
<dbReference type="GO" id="GO:0033177">
    <property type="term" value="C:proton-transporting two-sector ATPase complex, proton-transporting domain"/>
    <property type="evidence" value="ECO:0007669"/>
    <property type="project" value="InterPro"/>
</dbReference>
<comment type="function">
    <text evidence="13">Key component of the F(0) channel; it plays a direct role in translocation across the membrane. A homomeric c-ring of between 10-14 subunits forms the central stalk rotor element with the F(1) delta and epsilon subunits.</text>
</comment>
<comment type="similarity">
    <text evidence="2 13">Belongs to the ATPase C chain family.</text>
</comment>
<proteinExistence type="inferred from homology"/>
<keyword evidence="6 13" id="KW-0375">Hydrogen ion transport</keyword>
<evidence type="ECO:0000256" key="7">
    <source>
        <dbReference type="ARBA" id="ARBA00022989"/>
    </source>
</evidence>
<evidence type="ECO:0000313" key="16">
    <source>
        <dbReference type="Proteomes" id="UP000548476"/>
    </source>
</evidence>
<comment type="subcellular location">
    <subcellularLocation>
        <location evidence="13">Cell membrane</location>
        <topology evidence="13">Multi-pass membrane protein</topology>
    </subcellularLocation>
    <subcellularLocation>
        <location evidence="1">Membrane</location>
        <topology evidence="1">Multi-pass membrane protein</topology>
    </subcellularLocation>
</comment>
<evidence type="ECO:0000256" key="9">
    <source>
        <dbReference type="ARBA" id="ARBA00023121"/>
    </source>
</evidence>
<dbReference type="InterPro" id="IPR002379">
    <property type="entry name" value="ATPase_proteolipid_c-like_dom"/>
</dbReference>
<dbReference type="GO" id="GO:0045259">
    <property type="term" value="C:proton-transporting ATP synthase complex"/>
    <property type="evidence" value="ECO:0007669"/>
    <property type="project" value="UniProtKB-KW"/>
</dbReference>
<keyword evidence="16" id="KW-1185">Reference proteome</keyword>
<evidence type="ECO:0000256" key="3">
    <source>
        <dbReference type="ARBA" id="ARBA00022448"/>
    </source>
</evidence>
<reference evidence="15 16" key="1">
    <citation type="submission" date="2020-08" db="EMBL/GenBank/DDBJ databases">
        <title>Genomic Encyclopedia of Type Strains, Phase IV (KMG-IV): sequencing the most valuable type-strain genomes for metagenomic binning, comparative biology and taxonomic classification.</title>
        <authorList>
            <person name="Goeker M."/>
        </authorList>
    </citation>
    <scope>NUCLEOTIDE SEQUENCE [LARGE SCALE GENOMIC DNA]</scope>
    <source>
        <strain evidence="15 16">YIM 65646</strain>
    </source>
</reference>
<dbReference type="GO" id="GO:0046933">
    <property type="term" value="F:proton-transporting ATP synthase activity, rotational mechanism"/>
    <property type="evidence" value="ECO:0007669"/>
    <property type="project" value="UniProtKB-UniRule"/>
</dbReference>
<keyword evidence="11 13" id="KW-0066">ATP synthesis</keyword>
<dbReference type="InterPro" id="IPR038662">
    <property type="entry name" value="ATP_synth_F0_csu_sf"/>
</dbReference>
<dbReference type="PRINTS" id="PR00124">
    <property type="entry name" value="ATPASEC"/>
</dbReference>
<keyword evidence="9 13" id="KW-0446">Lipid-binding</keyword>
<evidence type="ECO:0000259" key="14">
    <source>
        <dbReference type="Pfam" id="PF00137"/>
    </source>
</evidence>
<dbReference type="GO" id="GO:0005886">
    <property type="term" value="C:plasma membrane"/>
    <property type="evidence" value="ECO:0007669"/>
    <property type="project" value="UniProtKB-SubCell"/>
</dbReference>
<gene>
    <name evidence="13" type="primary">atpE</name>
    <name evidence="15" type="ORF">HNR73_000014</name>
</gene>
<evidence type="ECO:0000256" key="5">
    <source>
        <dbReference type="ARBA" id="ARBA00022692"/>
    </source>
</evidence>
<feature type="transmembrane region" description="Helical" evidence="13">
    <location>
        <begin position="41"/>
        <end position="66"/>
    </location>
</feature>
<dbReference type="HAMAP" id="MF_01396">
    <property type="entry name" value="ATP_synth_c_bact"/>
    <property type="match status" value="1"/>
</dbReference>
<comment type="function">
    <text evidence="12 13">F(1)F(0) ATP synthase produces ATP from ADP in the presence of a proton or sodium gradient. F-type ATPases consist of two structural domains, F(1) containing the extramembraneous catalytic core and F(0) containing the membrane proton channel, linked together by a central stalk and a peripheral stalk. During catalysis, ATP synthesis in the catalytic domain of F(1) is coupled via a rotary mechanism of the central stalk subunits to proton translocation.</text>
</comment>
<dbReference type="GO" id="GO:0008289">
    <property type="term" value="F:lipid binding"/>
    <property type="evidence" value="ECO:0007669"/>
    <property type="project" value="UniProtKB-KW"/>
</dbReference>
<dbReference type="InterPro" id="IPR000454">
    <property type="entry name" value="ATP_synth_F0_csu"/>
</dbReference>
<keyword evidence="8 13" id="KW-0406">Ion transport</keyword>
<feature type="site" description="Reversibly protonated during proton transport" evidence="13">
    <location>
        <position position="54"/>
    </location>
</feature>
<feature type="transmembrane region" description="Helical" evidence="13">
    <location>
        <begin position="6"/>
        <end position="29"/>
    </location>
</feature>
<dbReference type="AlphaFoldDB" id="A0A841FF33"/>
<dbReference type="PROSITE" id="PS00605">
    <property type="entry name" value="ATPASE_C"/>
    <property type="match status" value="1"/>
</dbReference>
<evidence type="ECO:0000256" key="4">
    <source>
        <dbReference type="ARBA" id="ARBA00022547"/>
    </source>
</evidence>
<dbReference type="Proteomes" id="UP000548476">
    <property type="component" value="Unassembled WGS sequence"/>
</dbReference>
<evidence type="ECO:0000256" key="10">
    <source>
        <dbReference type="ARBA" id="ARBA00023136"/>
    </source>
</evidence>
<protein>
    <recommendedName>
        <fullName evidence="13">ATP synthase subunit c</fullName>
    </recommendedName>
    <alternativeName>
        <fullName evidence="13">ATP synthase F(0) sector subunit c</fullName>
    </alternativeName>
    <alternativeName>
        <fullName evidence="13">F-type ATPase subunit c</fullName>
        <shortName evidence="13">F-ATPase subunit c</shortName>
    </alternativeName>
    <alternativeName>
        <fullName evidence="13">Lipid-binding protein</fullName>
    </alternativeName>
</protein>
<feature type="domain" description="V-ATPase proteolipid subunit C-like" evidence="14">
    <location>
        <begin position="8"/>
        <end position="66"/>
    </location>
</feature>
<sequence length="73" mass="7517">MFGSLSVIGFGLSAIGPAIGVGLIFAAWINSTARQPESANITRPMMFVGAALAEALALFGLLLAFIQNQPPTP</sequence>
<evidence type="ECO:0000256" key="12">
    <source>
        <dbReference type="ARBA" id="ARBA00025198"/>
    </source>
</evidence>
<dbReference type="InterPro" id="IPR020537">
    <property type="entry name" value="ATP_synth_F0_csu_DDCD_BS"/>
</dbReference>
<dbReference type="RefSeq" id="WP_184785108.1">
    <property type="nucleotide sequence ID" value="NZ_BONT01000061.1"/>
</dbReference>
<dbReference type="Pfam" id="PF00137">
    <property type="entry name" value="ATP-synt_C"/>
    <property type="match status" value="1"/>
</dbReference>
<dbReference type="EMBL" id="JACHGT010000001">
    <property type="protein sequence ID" value="MBB6032172.1"/>
    <property type="molecule type" value="Genomic_DNA"/>
</dbReference>
<keyword evidence="5 13" id="KW-0812">Transmembrane</keyword>
<comment type="caution">
    <text evidence="15">The sequence shown here is derived from an EMBL/GenBank/DDBJ whole genome shotgun (WGS) entry which is preliminary data.</text>
</comment>
<organism evidence="15 16">
    <name type="scientific">Phytomonospora endophytica</name>
    <dbReference type="NCBI Taxonomy" id="714109"/>
    <lineage>
        <taxon>Bacteria</taxon>
        <taxon>Bacillati</taxon>
        <taxon>Actinomycetota</taxon>
        <taxon>Actinomycetes</taxon>
        <taxon>Micromonosporales</taxon>
        <taxon>Micromonosporaceae</taxon>
        <taxon>Phytomonospora</taxon>
    </lineage>
</organism>
<keyword evidence="10 13" id="KW-0472">Membrane</keyword>
<keyword evidence="4 13" id="KW-0138">CF(0)</keyword>
<keyword evidence="13" id="KW-1003">Cell membrane</keyword>
<accession>A0A841FF33</accession>
<evidence type="ECO:0000256" key="2">
    <source>
        <dbReference type="ARBA" id="ARBA00006704"/>
    </source>
</evidence>
<keyword evidence="7 13" id="KW-1133">Transmembrane helix</keyword>
<evidence type="ECO:0000256" key="8">
    <source>
        <dbReference type="ARBA" id="ARBA00023065"/>
    </source>
</evidence>
<evidence type="ECO:0000313" key="15">
    <source>
        <dbReference type="EMBL" id="MBB6032172.1"/>
    </source>
</evidence>
<evidence type="ECO:0000256" key="1">
    <source>
        <dbReference type="ARBA" id="ARBA00004141"/>
    </source>
</evidence>
<dbReference type="InterPro" id="IPR035921">
    <property type="entry name" value="F/V-ATP_Csub_sf"/>
</dbReference>
<evidence type="ECO:0000256" key="13">
    <source>
        <dbReference type="HAMAP-Rule" id="MF_01396"/>
    </source>
</evidence>
<dbReference type="Gene3D" id="1.20.20.10">
    <property type="entry name" value="F1F0 ATP synthase subunit C"/>
    <property type="match status" value="1"/>
</dbReference>
<dbReference type="CDD" id="cd18121">
    <property type="entry name" value="ATP-synt_Fo_c"/>
    <property type="match status" value="1"/>
</dbReference>
<evidence type="ECO:0000256" key="11">
    <source>
        <dbReference type="ARBA" id="ARBA00023310"/>
    </source>
</evidence>
<dbReference type="InterPro" id="IPR005953">
    <property type="entry name" value="ATP_synth_csu_bac/chlpt"/>
</dbReference>
<dbReference type="SUPFAM" id="SSF81333">
    <property type="entry name" value="F1F0 ATP synthase subunit C"/>
    <property type="match status" value="1"/>
</dbReference>
<dbReference type="NCBIfam" id="TIGR01260">
    <property type="entry name" value="ATP_synt_c"/>
    <property type="match status" value="1"/>
</dbReference>
<keyword evidence="3 13" id="KW-0813">Transport</keyword>
<name>A0A841FF33_9ACTN</name>